<evidence type="ECO:0008006" key="3">
    <source>
        <dbReference type="Google" id="ProtNLM"/>
    </source>
</evidence>
<evidence type="ECO:0000313" key="1">
    <source>
        <dbReference type="EMBL" id="GJS56126.1"/>
    </source>
</evidence>
<dbReference type="EMBL" id="BQNB010008916">
    <property type="protein sequence ID" value="GJS56126.1"/>
    <property type="molecule type" value="Genomic_DNA"/>
</dbReference>
<gene>
    <name evidence="1" type="ORF">Tco_0629488</name>
</gene>
<evidence type="ECO:0000313" key="2">
    <source>
        <dbReference type="Proteomes" id="UP001151760"/>
    </source>
</evidence>
<keyword evidence="2" id="KW-1185">Reference proteome</keyword>
<protein>
    <recommendedName>
        <fullName evidence="3">Zinc finger, CCHC-type</fullName>
    </recommendedName>
</protein>
<sequence>MYFHLIIGNSSLINLRLFSKHDKDSDSSDDEGNTYFGEALVVVRNDEMTKLVMDSGGSYHMTHMRDFLYDFKVVDGGLRRSLIPLGTLKKRGLYCEYVDGWNQGDQRLSGYDDWDQEKELCVYFGSKSDDFRFGFKQLGPGVEIGVDGVQVEKHVWFEVELQEAQGDREVKFFQVSNDDAIVAQRRLENKQLE</sequence>
<reference evidence="1" key="1">
    <citation type="journal article" date="2022" name="Int. J. Mol. Sci.">
        <title>Draft Genome of Tanacetum Coccineum: Genomic Comparison of Closely Related Tanacetum-Family Plants.</title>
        <authorList>
            <person name="Yamashiro T."/>
            <person name="Shiraishi A."/>
            <person name="Nakayama K."/>
            <person name="Satake H."/>
        </authorList>
    </citation>
    <scope>NUCLEOTIDE SEQUENCE</scope>
</reference>
<dbReference type="Proteomes" id="UP001151760">
    <property type="component" value="Unassembled WGS sequence"/>
</dbReference>
<reference evidence="1" key="2">
    <citation type="submission" date="2022-01" db="EMBL/GenBank/DDBJ databases">
        <authorList>
            <person name="Yamashiro T."/>
            <person name="Shiraishi A."/>
            <person name="Satake H."/>
            <person name="Nakayama K."/>
        </authorList>
    </citation>
    <scope>NUCLEOTIDE SEQUENCE</scope>
</reference>
<comment type="caution">
    <text evidence="1">The sequence shown here is derived from an EMBL/GenBank/DDBJ whole genome shotgun (WGS) entry which is preliminary data.</text>
</comment>
<proteinExistence type="predicted"/>
<name>A0ABQ4WT88_9ASTR</name>
<accession>A0ABQ4WT88</accession>
<organism evidence="1 2">
    <name type="scientific">Tanacetum coccineum</name>
    <dbReference type="NCBI Taxonomy" id="301880"/>
    <lineage>
        <taxon>Eukaryota</taxon>
        <taxon>Viridiplantae</taxon>
        <taxon>Streptophyta</taxon>
        <taxon>Embryophyta</taxon>
        <taxon>Tracheophyta</taxon>
        <taxon>Spermatophyta</taxon>
        <taxon>Magnoliopsida</taxon>
        <taxon>eudicotyledons</taxon>
        <taxon>Gunneridae</taxon>
        <taxon>Pentapetalae</taxon>
        <taxon>asterids</taxon>
        <taxon>campanulids</taxon>
        <taxon>Asterales</taxon>
        <taxon>Asteraceae</taxon>
        <taxon>Asteroideae</taxon>
        <taxon>Anthemideae</taxon>
        <taxon>Anthemidinae</taxon>
        <taxon>Tanacetum</taxon>
    </lineage>
</organism>